<name>A0A9X1Z1D1_9PSED</name>
<reference evidence="2 3" key="2">
    <citation type="journal article" date="2023" name="Plant Pathol.">
        <title>Dismantling and reorganizing Pseudomonas marginalis sensu#lato.</title>
        <authorList>
            <person name="Sawada H."/>
            <person name="Fujikawa T."/>
            <person name="Satou M."/>
        </authorList>
    </citation>
    <scope>NUCLEOTIDE SEQUENCE [LARGE SCALE GENOMIC DNA]</scope>
    <source>
        <strain evidence="2 3">MAFF 302030</strain>
    </source>
</reference>
<dbReference type="InterPro" id="IPR009677">
    <property type="entry name" value="DUF1266"/>
</dbReference>
<dbReference type="EMBL" id="JALQCW010000100">
    <property type="protein sequence ID" value="MCK9801987.1"/>
    <property type="molecule type" value="Genomic_DNA"/>
</dbReference>
<gene>
    <name evidence="2" type="ORF">M1B34_31070</name>
</gene>
<evidence type="ECO:0000313" key="2">
    <source>
        <dbReference type="EMBL" id="MCK9801987.1"/>
    </source>
</evidence>
<comment type="caution">
    <text evidence="2">The sequence shown here is derived from an EMBL/GenBank/DDBJ whole genome shotgun (WGS) entry which is preliminary data.</text>
</comment>
<evidence type="ECO:0000259" key="1">
    <source>
        <dbReference type="Pfam" id="PF06889"/>
    </source>
</evidence>
<protein>
    <submittedName>
        <fullName evidence="2">DUF1266 domain-containing protein</fullName>
    </submittedName>
</protein>
<reference evidence="2 3" key="1">
    <citation type="journal article" date="2022" name="Int. J. Syst. Evol. Microbiol.">
        <title>Pseudomonas aegrilactucae sp. nov. and Pseudomonas morbosilactucae sp. nov., pathogens causing bacterial rot of lettuce in Japan.</title>
        <authorList>
            <person name="Sawada H."/>
            <person name="Fujikawa T."/>
            <person name="Satou M."/>
        </authorList>
    </citation>
    <scope>NUCLEOTIDE SEQUENCE [LARGE SCALE GENOMIC DNA]</scope>
    <source>
        <strain evidence="2 3">MAFF 302030</strain>
    </source>
</reference>
<accession>A0A9X1Z1D1</accession>
<feature type="domain" description="DUF1266" evidence="1">
    <location>
        <begin position="41"/>
        <end position="215"/>
    </location>
</feature>
<dbReference type="RefSeq" id="WP_268267119.1">
    <property type="nucleotide sequence ID" value="NZ_JALQCW010000100.1"/>
</dbReference>
<dbReference type="Pfam" id="PF06889">
    <property type="entry name" value="DUF1266"/>
    <property type="match status" value="1"/>
</dbReference>
<sequence length="234" mass="26992">MEETEQHWLYALSAPMVALNANSDPSYTSASFYTRPTNVGLDQSWGLHNRQELLEMVRRMTGYGHAGELEPAYRQWARCLPSEWQALLDTLSPRDRTCYEYASRTYGECGPGGIQAWDLGRMGFLLRCSVLKGWLDEQDSLWLHSRLAVRARYYYDSWNQYVAAFLVGRAYWKCLGNSDENLGHALDRQGSFADNLGITHELFREARSLFAELPWGMPLTFPERPPSLQEFDWS</sequence>
<dbReference type="Proteomes" id="UP001155059">
    <property type="component" value="Unassembled WGS sequence"/>
</dbReference>
<proteinExistence type="predicted"/>
<organism evidence="2 3">
    <name type="scientific">Pseudomonas morbosilactucae</name>
    <dbReference type="NCBI Taxonomy" id="2938197"/>
    <lineage>
        <taxon>Bacteria</taxon>
        <taxon>Pseudomonadati</taxon>
        <taxon>Pseudomonadota</taxon>
        <taxon>Gammaproteobacteria</taxon>
        <taxon>Pseudomonadales</taxon>
        <taxon>Pseudomonadaceae</taxon>
        <taxon>Pseudomonas</taxon>
    </lineage>
</organism>
<dbReference type="AlphaFoldDB" id="A0A9X1Z1D1"/>
<evidence type="ECO:0000313" key="3">
    <source>
        <dbReference type="Proteomes" id="UP001155059"/>
    </source>
</evidence>